<keyword evidence="2" id="KW-1185">Reference proteome</keyword>
<accession>A0ABU0JSN2</accession>
<evidence type="ECO:0000313" key="2">
    <source>
        <dbReference type="Proteomes" id="UP001224418"/>
    </source>
</evidence>
<name>A0ABU0JSN2_HATLI</name>
<dbReference type="Proteomes" id="UP001224418">
    <property type="component" value="Unassembled WGS sequence"/>
</dbReference>
<evidence type="ECO:0000313" key="1">
    <source>
        <dbReference type="EMBL" id="MDQ0480075.1"/>
    </source>
</evidence>
<organism evidence="1 2">
    <name type="scientific">Hathewaya limosa</name>
    <name type="common">Clostridium limosum</name>
    <dbReference type="NCBI Taxonomy" id="1536"/>
    <lineage>
        <taxon>Bacteria</taxon>
        <taxon>Bacillati</taxon>
        <taxon>Bacillota</taxon>
        <taxon>Clostridia</taxon>
        <taxon>Eubacteriales</taxon>
        <taxon>Clostridiaceae</taxon>
        <taxon>Hathewaya</taxon>
    </lineage>
</organism>
<gene>
    <name evidence="1" type="ORF">QOZ93_001819</name>
</gene>
<proteinExistence type="predicted"/>
<dbReference type="RefSeq" id="WP_111940291.1">
    <property type="nucleotide sequence ID" value="NZ_BAAACJ010000019.1"/>
</dbReference>
<comment type="caution">
    <text evidence="1">The sequence shown here is derived from an EMBL/GenBank/DDBJ whole genome shotgun (WGS) entry which is preliminary data.</text>
</comment>
<sequence length="197" mass="23291">MKRINQLIKEGYEKLGQQDVCTACDIWLDAWDELKKLIKDKEIVNIEELDDEFEGFETLTNWVQDLEMELENAGIENKEYFSKRAIYCREFYELLGGTEEFIVMSMKLAEAESNFETNYIEESEELFKNCTNNYKSSVWPFLKWGDVYWLSSIVNSKSELLNLDKALEIYKMGLGIDKHEEYIILDRISDVEKLLNK</sequence>
<evidence type="ECO:0008006" key="3">
    <source>
        <dbReference type="Google" id="ProtNLM"/>
    </source>
</evidence>
<dbReference type="EMBL" id="JAUSWN010000014">
    <property type="protein sequence ID" value="MDQ0480075.1"/>
    <property type="molecule type" value="Genomic_DNA"/>
</dbReference>
<protein>
    <recommendedName>
        <fullName evidence="3">Tetratricopeptide repeat protein</fullName>
    </recommendedName>
</protein>
<reference evidence="1 2" key="1">
    <citation type="submission" date="2023-07" db="EMBL/GenBank/DDBJ databases">
        <title>Genomic Encyclopedia of Type Strains, Phase IV (KMG-IV): sequencing the most valuable type-strain genomes for metagenomic binning, comparative biology and taxonomic classification.</title>
        <authorList>
            <person name="Goeker M."/>
        </authorList>
    </citation>
    <scope>NUCLEOTIDE SEQUENCE [LARGE SCALE GENOMIC DNA]</scope>
    <source>
        <strain evidence="1 2">DSM 1400</strain>
    </source>
</reference>